<dbReference type="InterPro" id="IPR004316">
    <property type="entry name" value="SWEET_rpt"/>
</dbReference>
<sequence>MKNDKFIKYLSWTATIMSIMMYVSYIPQILNNLSGSKGNPVQPLVAAVNCALWVTYGLIKEDRDLPLAAANFPGIIFGIVTFWTAL</sequence>
<dbReference type="eggNOG" id="COG4095">
    <property type="taxonomic scope" value="Bacteria"/>
</dbReference>
<name>A0A1X0VBU4_LEUPS</name>
<keyword evidence="1" id="KW-0472">Membrane</keyword>
<keyword evidence="1" id="KW-0812">Transmembrane</keyword>
<feature type="transmembrane region" description="Helical" evidence="1">
    <location>
        <begin position="66"/>
        <end position="85"/>
    </location>
</feature>
<keyword evidence="1" id="KW-1133">Transmembrane helix</keyword>
<dbReference type="STRING" id="33968.BMS77_05780"/>
<dbReference type="Gene3D" id="1.20.1280.290">
    <property type="match status" value="1"/>
</dbReference>
<comment type="caution">
    <text evidence="2">The sequence shown here is derived from an EMBL/GenBank/DDBJ whole genome shotgun (WGS) entry which is preliminary data.</text>
</comment>
<dbReference type="AlphaFoldDB" id="A0A1X0VBU4"/>
<proteinExistence type="predicted"/>
<dbReference type="RefSeq" id="WP_004910627.1">
    <property type="nucleotide sequence ID" value="NZ_MPLS01000037.1"/>
</dbReference>
<evidence type="ECO:0000256" key="1">
    <source>
        <dbReference type="SAM" id="Phobius"/>
    </source>
</evidence>
<dbReference type="Proteomes" id="UP000192288">
    <property type="component" value="Unassembled WGS sequence"/>
</dbReference>
<evidence type="ECO:0000313" key="2">
    <source>
        <dbReference type="EMBL" id="ORI97212.1"/>
    </source>
</evidence>
<organism evidence="2 3">
    <name type="scientific">Leuconostoc pseudomesenteroides</name>
    <dbReference type="NCBI Taxonomy" id="33968"/>
    <lineage>
        <taxon>Bacteria</taxon>
        <taxon>Bacillati</taxon>
        <taxon>Bacillota</taxon>
        <taxon>Bacilli</taxon>
        <taxon>Lactobacillales</taxon>
        <taxon>Lactobacillaceae</taxon>
        <taxon>Leuconostoc</taxon>
    </lineage>
</organism>
<dbReference type="GO" id="GO:0016020">
    <property type="term" value="C:membrane"/>
    <property type="evidence" value="ECO:0007669"/>
    <property type="project" value="InterPro"/>
</dbReference>
<feature type="transmembrane region" description="Helical" evidence="1">
    <location>
        <begin position="41"/>
        <end position="59"/>
    </location>
</feature>
<evidence type="ECO:0000313" key="3">
    <source>
        <dbReference type="Proteomes" id="UP000192288"/>
    </source>
</evidence>
<protein>
    <submittedName>
        <fullName evidence="2">Uncharacterized protein</fullName>
    </submittedName>
</protein>
<dbReference type="Pfam" id="PF03083">
    <property type="entry name" value="MtN3_slv"/>
    <property type="match status" value="1"/>
</dbReference>
<accession>A0A1X0VBU4</accession>
<dbReference type="EMBL" id="MPLS01000037">
    <property type="protein sequence ID" value="ORI97212.1"/>
    <property type="molecule type" value="Genomic_DNA"/>
</dbReference>
<feature type="transmembrane region" description="Helical" evidence="1">
    <location>
        <begin position="9"/>
        <end position="29"/>
    </location>
</feature>
<gene>
    <name evidence="2" type="ORF">BMR96_08345</name>
</gene>
<reference evidence="2 3" key="1">
    <citation type="journal article" date="2017" name="Front. Microbiol.">
        <title>Genomic Characterization of Dairy Associated Leuconostoc Species and Diversity of Leuconostocs in Undefined Mixed Mesophilic Starter Cultures.</title>
        <authorList>
            <person name="Frantzen C.A."/>
            <person name="Kot W."/>
            <person name="Pedersen T.B."/>
            <person name="Ardo Y.M."/>
            <person name="Broadbent J.R."/>
            <person name="Neve H."/>
            <person name="Hansen L.H."/>
            <person name="Dal Bello F."/>
            <person name="Ostlie H.M."/>
            <person name="Kleppen H.P."/>
            <person name="Vogensen F.K."/>
            <person name="Holo H."/>
        </authorList>
    </citation>
    <scope>NUCLEOTIDE SEQUENCE [LARGE SCALE GENOMIC DNA]</scope>
    <source>
        <strain evidence="2 3">LMGCF08</strain>
    </source>
</reference>